<reference evidence="2 3" key="1">
    <citation type="submission" date="2014-10" db="EMBL/GenBank/DDBJ databases">
        <title>Draft genome of the hookworm Ancylostoma caninum.</title>
        <authorList>
            <person name="Mitreva M."/>
        </authorList>
    </citation>
    <scope>NUCLEOTIDE SEQUENCE [LARGE SCALE GENOMIC DNA]</scope>
    <source>
        <strain evidence="2 3">Baltimore</strain>
    </source>
</reference>
<proteinExistence type="predicted"/>
<dbReference type="OrthoDB" id="7481291at2759"/>
<accession>A0A368FE97</accession>
<protein>
    <submittedName>
        <fullName evidence="2">CHCH domain protein</fullName>
    </submittedName>
</protein>
<keyword evidence="1" id="KW-1015">Disulfide bond</keyword>
<evidence type="ECO:0000313" key="2">
    <source>
        <dbReference type="EMBL" id="RCN30463.1"/>
    </source>
</evidence>
<dbReference type="GO" id="GO:0045041">
    <property type="term" value="P:protein import into mitochondrial intermembrane space"/>
    <property type="evidence" value="ECO:0007669"/>
    <property type="project" value="InterPro"/>
</dbReference>
<organism evidence="2 3">
    <name type="scientific">Ancylostoma caninum</name>
    <name type="common">Dog hookworm</name>
    <dbReference type="NCBI Taxonomy" id="29170"/>
    <lineage>
        <taxon>Eukaryota</taxon>
        <taxon>Metazoa</taxon>
        <taxon>Ecdysozoa</taxon>
        <taxon>Nematoda</taxon>
        <taxon>Chromadorea</taxon>
        <taxon>Rhabditida</taxon>
        <taxon>Rhabditina</taxon>
        <taxon>Rhabditomorpha</taxon>
        <taxon>Strongyloidea</taxon>
        <taxon>Ancylostomatidae</taxon>
        <taxon>Ancylostomatinae</taxon>
        <taxon>Ancylostoma</taxon>
    </lineage>
</organism>
<name>A0A368FE97_ANCCA</name>
<dbReference type="GO" id="GO:0005758">
    <property type="term" value="C:mitochondrial intermembrane space"/>
    <property type="evidence" value="ECO:0007669"/>
    <property type="project" value="TreeGrafter"/>
</dbReference>
<dbReference type="PANTHER" id="PTHR21622">
    <property type="entry name" value="COILED-COIL-HELIX-COILED-COIL-HELIX DOMAIN CONTAINING 4"/>
    <property type="match status" value="1"/>
</dbReference>
<evidence type="ECO:0000256" key="1">
    <source>
        <dbReference type="ARBA" id="ARBA00023157"/>
    </source>
</evidence>
<dbReference type="AlphaFoldDB" id="A0A368FE97"/>
<dbReference type="STRING" id="29170.A0A368FE97"/>
<comment type="caution">
    <text evidence="2">The sequence shown here is derived from an EMBL/GenBank/DDBJ whole genome shotgun (WGS) entry which is preliminary data.</text>
</comment>
<keyword evidence="3" id="KW-1185">Reference proteome</keyword>
<dbReference type="Gene3D" id="1.10.287.2900">
    <property type="match status" value="2"/>
</dbReference>
<sequence length="161" mass="18556">MNRNKDENEERSVHELRAVSRCGHFFRRLYVCMSEDDSQDATVKCPEQFIDWAACMQNMSGMGEKHVIHFISQEELLKPVSSELRHLLDPKSDEPTSFHEDGRINEECPCLHSALAHRCGHLMREAIHCYNTSTKSPRGAECEEQFIQQALCVKKYGGEKE</sequence>
<evidence type="ECO:0000313" key="3">
    <source>
        <dbReference type="Proteomes" id="UP000252519"/>
    </source>
</evidence>
<gene>
    <name evidence="2" type="ORF">ANCCAN_23770</name>
</gene>
<dbReference type="GO" id="GO:0015035">
    <property type="term" value="F:protein-disulfide reductase activity"/>
    <property type="evidence" value="ECO:0007669"/>
    <property type="project" value="InterPro"/>
</dbReference>
<dbReference type="Proteomes" id="UP000252519">
    <property type="component" value="Unassembled WGS sequence"/>
</dbReference>
<dbReference type="InterPro" id="IPR039289">
    <property type="entry name" value="CHCHD4"/>
</dbReference>
<dbReference type="PANTHER" id="PTHR21622:SF4">
    <property type="entry name" value="CHCH DOMAIN-CONTAINING PROTEIN-RELATED"/>
    <property type="match status" value="1"/>
</dbReference>
<dbReference type="EMBL" id="JOJR01001552">
    <property type="protein sequence ID" value="RCN30463.1"/>
    <property type="molecule type" value="Genomic_DNA"/>
</dbReference>